<protein>
    <submittedName>
        <fullName evidence="1">DUF913-domain-containing protein</fullName>
    </submittedName>
</protein>
<evidence type="ECO:0000313" key="2">
    <source>
        <dbReference type="Proteomes" id="UP000245626"/>
    </source>
</evidence>
<accession>A0ACD0NT19</accession>
<dbReference type="EMBL" id="KZ820118">
    <property type="protein sequence ID" value="PWN48958.1"/>
    <property type="molecule type" value="Genomic_DNA"/>
</dbReference>
<gene>
    <name evidence="1" type="ORF">IE53DRAFT_170174</name>
</gene>
<organism evidence="1 2">
    <name type="scientific">Violaceomyces palustris</name>
    <dbReference type="NCBI Taxonomy" id="1673888"/>
    <lineage>
        <taxon>Eukaryota</taxon>
        <taxon>Fungi</taxon>
        <taxon>Dikarya</taxon>
        <taxon>Basidiomycota</taxon>
        <taxon>Ustilaginomycotina</taxon>
        <taxon>Ustilaginomycetes</taxon>
        <taxon>Violaceomycetales</taxon>
        <taxon>Violaceomycetaceae</taxon>
        <taxon>Violaceomyces</taxon>
    </lineage>
</organism>
<proteinExistence type="predicted"/>
<sequence>MKITKTPKRLAPAAPEVLSLLNRVSTATDDELPDILDSISEWCWPRGDLYYWTQVLNRFDSILEETCRDYELSKLQINDFTPLRKRLVVSILRFSRLLIENCTNRKLYASYEHLNALLFTPDLDVLEATLRLLLRPAQQHSSQSGSRHHHELHHSKDRLATLAMCWPPREHGLSLVDFAKDGTAIPPELLTVKFQFYKRHTSVDAAGGAGNASYQGAVEDDATQVALSTPTRPRARDGRPAAVASSSASAGLSTPHPQNQPQDRGEGPSTLAKREGLTTVDLGRVTEQGKTAMDLLADAVEAHGIPPGEHFELFQKIRLAMCLPDPDSRRQLLICRLLAIACYCHIVPESIASTQMFLYEPDLVHRVAALLEPSKQMDALVQSGALYALDGLGRYRAKLNEVLSSVNVSVNHGILLSVLRNLVDDLSTDQPKQGDHFVDSLLGFVAFVTSTGAGSGMIVGAGLVPILVDLVKVQNPNTYMVQRTVSRAIGLIDSVIYAYPPAFQLFCGAQGLVVLVDRIEQEVDRDIEDASEQSMDDSVFNQPGPDNLYGKLAFGRASLLRNMFKSISHMMSSTGTADGLRNLIDSSLLKSLRKILEHRAVFGPQILSYAINIMATFVHNEPTSLTTIQEHKLPEAFYAAVEDDIEANFEVMASIPNAVGALCLNQAGLDMFNSRRVIPKLFSLFTSARHNKVLQDRDNASIFGSSIDELIRHQPSTKQMVMDSIMECLNTIEREGRSFQLPEAPAARSCYSLLAVPPPVPATDEVPVPVPSSAPTGGGLSQPNAAGGVQTIAMADVMNEEPEVIRKDEANKETNSIVASIDVTARFLEGLFQTTSHCKDFLKSDGLHRLLGFYSLPCLPYDFSASMTADSLVTLIRYMTEISPSSVLMALLKDVKVALDETGSIWESKDGKAQLVPLLEPRAEGDELERANATFRKLVSLNSRTHLLSDICQTFTYAGHKMPSTFLQTLNASVAGGTVSIAELGRLLRAAAWESMLLKAVVPPPRSADTKKAGKQQEGRAQDSSSESALAQESGVPDSLLGPAPSGATPLATPGQADAGALAPSAEGRVDVGSGAVASAAVADPEDPKTRNAIALRYIASQIPVSLSSFFKETVHLLVPRRTQDSAHKKAAQQCSTEIAQILLNNLELPQSQNMSNNYAFTTIMIGQIHQMLFDERSSAQSVHTLVLVAFEKAEGLQALFELYRKFTNELDQNFDVTRNLLSPQDPVAAIRIGHACHGLKTAMTLFQKLTSAKGLVDSAQSTYLIKESTPSDSFEPHDYVVKLRSLVLPVARETWEKPWLCKLPVAVNRLVIQTILAILRAQSETAPAPKKTTGTHMTLGSGLPAALAGLSASAFGAIRRPPPSSVVDENHIRQLTDMGFPRNAARHALSRSQGNLSAATEYLLMHPEVVSQMAAEPENEPGSDVASNAPASEAQEANGATSSSGSAPAAEPEENPFSSSVPEANAAAQSDDPVGNDGDAQMKDETNVSSSKDRAKEMELLRESLDKQRNEMKVDLTKRALALADSHASLVFDVKDAFLLTATESAKITQDLSSLLAEIRGCEQAALDSQNHSVSIRLRLLALILNEEEVVKKLEDSAAKDMMTVLQMLAELVRSKSALAKGQEQQADSTMEDASIAVPSWLASQLLVFGELLALDENTIETKIENVQNGNESDSSATSDVKHTTSLPSARRVPLFDQSVVDAVFDFAMHVLDLAEKLSRDDMLALYRLISVSSRRHWVATNLVRRGGIQALFRPFHTSDPKSIAGCQTFVVMILRHIVEDIGTLSATIDQEIQGWFAQARNKATDTNSLLRQLDYAALRDPDAFLQVARSKLEMTEYSSTKGAGYVKIPEKPADQAAKDSSELANNGQQSLASLRLGDEPMDVPASPTKEAGNANPLTESKVEDQFSRSLTQFSHAPSEELDAVMQFLLSEMLKHGKDGSASGVKKSSTATTTPAPASGALPKPAISPQTAAVVGDQAISEANQGGATNEASGDESKVASEEEDSTYFYTCFIMQCLTELLSSYTSCKVSFINFSKKRLFGNAAAASAVGTSAGQHAREPHTPHRPRMGVLNFFLSDMVPAGFLQKYEHSELRKRMAQSNWAMSVIVALTADITLHTDVKEVAVELINVRKVVLDAVAKAIKDASVSTEPIEIRYGRLYALADLCYRLLTARPNSHAGKQTEDLTLHMAKTMLEKNFVNVLTSALADVDLNLPSVKNLLDAILKPLQHLTKVANKMGKAERKDKDGAAAAAAVVDSDEESMVSTDYSMDDDDDEDDDEIPGREETPDFYRNSSLGMHTGEMEQGFNEDDEMTDEMEEDDDVDMEEYDSEEASSESSDEEGDEDDEEVDDEHIVEVLEDMEDDEEEDAEEEGSQGSEVDEDGNDEWTDEDEEEGDFSEDEPLDFVLDDDDDGHAEGIMDAMEAMEHDAGLDGAIDDEAHDIMDEEEAEMMEDDESIDDHYDHDELSHLELADDIIGGPNQPDDRFGANWGWTRVPEARTERGGSGFGRLGASHMLPPNFFIANGNDILAAGSGHRRPRLLDLDGEILGQRRGIQTLDDVASHPLLVDVPEAGDTSASANHHRTARRAGGNAFDPQQAGYADWAQSIEDLVGGGAMQFLETLLNRGQTSDIRIELSADGSHAPRMHIDGVELGRGLPGMNNVVRRPPAASAQREARSGRGDLFAAAQAFTPMPTSTRWAEEARILHPSANLGSERCMRLKAHLINALIPSFKAHQERERKKKEEWAKAQRETAAELERKKEMAAEKQKEIEETQAEIRRLEEEQRAREVEEHQQSAATVVTEPERREAQQAQDASAPRAAPAEVPAAPAAPASEDVEMAEAEPQAGPGAAGEAESESQQTQPNLELNSLQEGIAELDRGESSVTAQPEAEAATRAESSARVMITVNGEEIDITDTGIDPTFLEALPDDMREEVLNQHLRERRAAQATSNLAQPSNIAPEFLDALPPEIRAEVIQQEALETTRRRVGDRLFQAREALSRLGGSSGGGGGEGQGAGERRGGAPADLDPADFLATLNPDLRSQVLLDQDEAFLDALPPNFMDEVNELRRHHNRHFESASSQGRPRTTLTRPRALGPDGVPLPEAPGAPAGQSSDQAVASSSAAKKPPPRDAIQLLDRSGVATLVRLLYFPQMDSKSNGLHKVLANLSENAKTRAELLNLLLMILSDGTADASAVDKSFASMSHKANKIHSTPSRPTPKRQNSLPASAHAAQQQQQQLELQGQQSMVSSVAPLSRTGEEAPFLIASRSIDMLSHLAASNQQAALFFLREDSRPPKKGKGKEKDKEVKGAAPVNVLLSLLGKQTILSNPQLVDALISLLNVVTKPLTAIAKEAGKKGGGEGGDEEKAAVTGTSGPVASEETGLGQEAASTSEQQATAGPSATAVPAAVGAAQPAAVAEATESKAVLETTLSVAPHIPNDKLAAVVKPLATAISSKGFQHTLSVASHLSSIEGARDIISDALRQQAETASKTLVGELDKLLETLPLPTIGDDEELEGNGGEPKVSRGQASSLALGSAAESGVSTPLTSTNAAAPGGSGRIQSAALTSLASPSSAQAVFLRSLRALDYVMTGR</sequence>
<name>A0ACD0NT19_9BASI</name>
<keyword evidence="2" id="KW-1185">Reference proteome</keyword>
<evidence type="ECO:0000313" key="1">
    <source>
        <dbReference type="EMBL" id="PWN48958.1"/>
    </source>
</evidence>
<dbReference type="Proteomes" id="UP000245626">
    <property type="component" value="Unassembled WGS sequence"/>
</dbReference>
<reference evidence="1 2" key="1">
    <citation type="journal article" date="2018" name="Mol. Biol. Evol.">
        <title>Broad Genomic Sampling Reveals a Smut Pathogenic Ancestry of the Fungal Clade Ustilaginomycotina.</title>
        <authorList>
            <person name="Kijpornyongpan T."/>
            <person name="Mondo S.J."/>
            <person name="Barry K."/>
            <person name="Sandor L."/>
            <person name="Lee J."/>
            <person name="Lipzen A."/>
            <person name="Pangilinan J."/>
            <person name="LaButti K."/>
            <person name="Hainaut M."/>
            <person name="Henrissat B."/>
            <person name="Grigoriev I.V."/>
            <person name="Spatafora J.W."/>
            <person name="Aime M.C."/>
        </authorList>
    </citation>
    <scope>NUCLEOTIDE SEQUENCE [LARGE SCALE GENOMIC DNA]</scope>
    <source>
        <strain evidence="1 2">SA 807</strain>
    </source>
</reference>